<evidence type="ECO:0000313" key="2">
    <source>
        <dbReference type="EMBL" id="MCP2333819.1"/>
    </source>
</evidence>
<feature type="region of interest" description="Disordered" evidence="1">
    <location>
        <begin position="48"/>
        <end position="117"/>
    </location>
</feature>
<comment type="caution">
    <text evidence="2">The sequence shown here is derived from an EMBL/GenBank/DDBJ whole genome shotgun (WGS) entry which is preliminary data.</text>
</comment>
<gene>
    <name evidence="2" type="ORF">G443_004089</name>
</gene>
<accession>A0ABT1JMR3</accession>
<evidence type="ECO:0008006" key="4">
    <source>
        <dbReference type="Google" id="ProtNLM"/>
    </source>
</evidence>
<protein>
    <recommendedName>
        <fullName evidence="4">Ferredoxin</fullName>
    </recommendedName>
</protein>
<reference evidence="2 3" key="2">
    <citation type="submission" date="2022-06" db="EMBL/GenBank/DDBJ databases">
        <title>Genomic Encyclopedia of Type Strains, Phase I: the one thousand microbial genomes (KMG-I) project.</title>
        <authorList>
            <person name="Kyrpides N."/>
        </authorList>
    </citation>
    <scope>NUCLEOTIDE SEQUENCE [LARGE SCALE GENOMIC DNA]</scope>
    <source>
        <strain evidence="2 3">DSM 43889</strain>
    </source>
</reference>
<dbReference type="Proteomes" id="UP000791080">
    <property type="component" value="Unassembled WGS sequence"/>
</dbReference>
<feature type="compositionally biased region" description="Basic residues" evidence="1">
    <location>
        <begin position="87"/>
        <end position="98"/>
    </location>
</feature>
<proteinExistence type="predicted"/>
<sequence>MRVNVDVDVCRTAGQCVVLAPDVVDQSAEAGRVIPLAAPAEALAAGVREGHRRLPCPASGSRPSERRTGTPVTSSMPIGHAGGVGPARRRRPPGRRGHPNGTAAGGDPCQRTRRTGA</sequence>
<dbReference type="EMBL" id="AUBJ02000001">
    <property type="protein sequence ID" value="MCP2333819.1"/>
    <property type="molecule type" value="Genomic_DNA"/>
</dbReference>
<organism evidence="2 3">
    <name type="scientific">Actinoalloteichus caeruleus DSM 43889</name>
    <dbReference type="NCBI Taxonomy" id="1120930"/>
    <lineage>
        <taxon>Bacteria</taxon>
        <taxon>Bacillati</taxon>
        <taxon>Actinomycetota</taxon>
        <taxon>Actinomycetes</taxon>
        <taxon>Pseudonocardiales</taxon>
        <taxon>Pseudonocardiaceae</taxon>
        <taxon>Actinoalloteichus</taxon>
        <taxon>Actinoalloteichus cyanogriseus</taxon>
    </lineage>
</organism>
<dbReference type="Gene3D" id="3.30.70.20">
    <property type="match status" value="1"/>
</dbReference>
<keyword evidence="3" id="KW-1185">Reference proteome</keyword>
<evidence type="ECO:0000313" key="3">
    <source>
        <dbReference type="Proteomes" id="UP000791080"/>
    </source>
</evidence>
<reference evidence="2 3" key="1">
    <citation type="submission" date="2013-07" db="EMBL/GenBank/DDBJ databases">
        <authorList>
            <consortium name="DOE Joint Genome Institute"/>
            <person name="Reeve W."/>
            <person name="Huntemann M."/>
            <person name="Han J."/>
            <person name="Chen A."/>
            <person name="Kyrpides N."/>
            <person name="Mavromatis K."/>
            <person name="Markowitz V."/>
            <person name="Palaniappan K."/>
            <person name="Ivanova N."/>
            <person name="Schaumberg A."/>
            <person name="Pati A."/>
            <person name="Liolios K."/>
            <person name="Nordberg H.P."/>
            <person name="Cantor M.N."/>
            <person name="Hua S.X."/>
            <person name="Woyke T."/>
        </authorList>
    </citation>
    <scope>NUCLEOTIDE SEQUENCE [LARGE SCALE GENOMIC DNA]</scope>
    <source>
        <strain evidence="2 3">DSM 43889</strain>
    </source>
</reference>
<evidence type="ECO:0000256" key="1">
    <source>
        <dbReference type="SAM" id="MobiDB-lite"/>
    </source>
</evidence>
<name>A0ABT1JMR3_ACTCY</name>